<protein>
    <submittedName>
        <fullName evidence="2">Uncharacterized protein</fullName>
    </submittedName>
</protein>
<sequence length="113" mass="12251">MKLDMTSGMPLINTVVRQLRGSGGSWVGFINLVSGGAGLRAPRPAFATDMIIPFNGISAQNPAAFASMERLNLEGLDYYLLLRQPGSLCKKPWARPVTPNGHGEERTRALRTP</sequence>
<organism evidence="2 3">
    <name type="scientific">Coccidioides immitis H538.4</name>
    <dbReference type="NCBI Taxonomy" id="396776"/>
    <lineage>
        <taxon>Eukaryota</taxon>
        <taxon>Fungi</taxon>
        <taxon>Dikarya</taxon>
        <taxon>Ascomycota</taxon>
        <taxon>Pezizomycotina</taxon>
        <taxon>Eurotiomycetes</taxon>
        <taxon>Eurotiomycetidae</taxon>
        <taxon>Onygenales</taxon>
        <taxon>Onygenaceae</taxon>
        <taxon>Coccidioides</taxon>
    </lineage>
</organism>
<dbReference type="VEuPathDB" id="FungiDB:CIHG_08093"/>
<proteinExistence type="predicted"/>
<dbReference type="EMBL" id="DS017020">
    <property type="protein sequence ID" value="KMU90284.1"/>
    <property type="molecule type" value="Genomic_DNA"/>
</dbReference>
<reference evidence="3" key="1">
    <citation type="journal article" date="2010" name="Genome Res.">
        <title>Population genomic sequencing of Coccidioides fungi reveals recent hybridization and transposon control.</title>
        <authorList>
            <person name="Neafsey D.E."/>
            <person name="Barker B.M."/>
            <person name="Sharpton T.J."/>
            <person name="Stajich J.E."/>
            <person name="Park D.J."/>
            <person name="Whiston E."/>
            <person name="Hung C.-Y."/>
            <person name="McMahan C."/>
            <person name="White J."/>
            <person name="Sykes S."/>
            <person name="Heiman D."/>
            <person name="Young S."/>
            <person name="Zeng Q."/>
            <person name="Abouelleil A."/>
            <person name="Aftuck L."/>
            <person name="Bessette D."/>
            <person name="Brown A."/>
            <person name="FitzGerald M."/>
            <person name="Lui A."/>
            <person name="Macdonald J.P."/>
            <person name="Priest M."/>
            <person name="Orbach M.J."/>
            <person name="Galgiani J.N."/>
            <person name="Kirkland T.N."/>
            <person name="Cole G.T."/>
            <person name="Birren B.W."/>
            <person name="Henn M.R."/>
            <person name="Taylor J.W."/>
            <person name="Rounsley S.D."/>
        </authorList>
    </citation>
    <scope>NUCLEOTIDE SEQUENCE [LARGE SCALE GENOMIC DNA]</scope>
    <source>
        <strain evidence="3">H538.4</strain>
    </source>
</reference>
<feature type="compositionally biased region" description="Basic and acidic residues" evidence="1">
    <location>
        <begin position="102"/>
        <end position="113"/>
    </location>
</feature>
<name>A0A0J8S1P9_COCIT</name>
<evidence type="ECO:0000313" key="3">
    <source>
        <dbReference type="Proteomes" id="UP000054563"/>
    </source>
</evidence>
<accession>A0A0J8S1P9</accession>
<dbReference type="AlphaFoldDB" id="A0A0J8S1P9"/>
<evidence type="ECO:0000256" key="1">
    <source>
        <dbReference type="SAM" id="MobiDB-lite"/>
    </source>
</evidence>
<feature type="region of interest" description="Disordered" evidence="1">
    <location>
        <begin position="92"/>
        <end position="113"/>
    </location>
</feature>
<dbReference type="Proteomes" id="UP000054563">
    <property type="component" value="Unassembled WGS sequence"/>
</dbReference>
<gene>
    <name evidence="2" type="ORF">CIHG_08093</name>
</gene>
<evidence type="ECO:0000313" key="2">
    <source>
        <dbReference type="EMBL" id="KMU90284.1"/>
    </source>
</evidence>